<dbReference type="Proteomes" id="UP000663834">
    <property type="component" value="Unassembled WGS sequence"/>
</dbReference>
<feature type="non-terminal residue" evidence="2">
    <location>
        <position position="1"/>
    </location>
</feature>
<proteinExistence type="predicted"/>
<organism evidence="2 3">
    <name type="scientific">Rotaria magnacalcarata</name>
    <dbReference type="NCBI Taxonomy" id="392030"/>
    <lineage>
        <taxon>Eukaryota</taxon>
        <taxon>Metazoa</taxon>
        <taxon>Spiralia</taxon>
        <taxon>Gnathifera</taxon>
        <taxon>Rotifera</taxon>
        <taxon>Eurotatoria</taxon>
        <taxon>Bdelloidea</taxon>
        <taxon>Philodinida</taxon>
        <taxon>Philodinidae</taxon>
        <taxon>Rotaria</taxon>
    </lineage>
</organism>
<comment type="caution">
    <text evidence="2">The sequence shown here is derived from an EMBL/GenBank/DDBJ whole genome shotgun (WGS) entry which is preliminary data.</text>
</comment>
<feature type="region of interest" description="Disordered" evidence="1">
    <location>
        <begin position="29"/>
        <end position="64"/>
    </location>
</feature>
<evidence type="ECO:0000313" key="2">
    <source>
        <dbReference type="EMBL" id="CAF1647712.1"/>
    </source>
</evidence>
<sequence>EEEIIDDDIFKDDDGVVIVETMQPEEDVVLSQKFSQLSTHTEDEQKSDATLKRRRSSVASSSPDVHLKKTKTIIDDDNELGDDTTVEPNQIPMYLLMTDRWFLHMAQTITKAISSIHIHDITTISYINASNSDGSNRQVYDESLFTFSTRNIERTKLYSH</sequence>
<evidence type="ECO:0000313" key="3">
    <source>
        <dbReference type="Proteomes" id="UP000663834"/>
    </source>
</evidence>
<dbReference type="EMBL" id="CAJNOW010016112">
    <property type="protein sequence ID" value="CAF1647712.1"/>
    <property type="molecule type" value="Genomic_DNA"/>
</dbReference>
<accession>A0A816EA41</accession>
<name>A0A816EA41_9BILA</name>
<protein>
    <submittedName>
        <fullName evidence="2">Uncharacterized protein</fullName>
    </submittedName>
</protein>
<dbReference type="AlphaFoldDB" id="A0A816EA41"/>
<evidence type="ECO:0000256" key="1">
    <source>
        <dbReference type="SAM" id="MobiDB-lite"/>
    </source>
</evidence>
<gene>
    <name evidence="2" type="ORF">KQP761_LOCUS29323</name>
</gene>
<reference evidence="2" key="1">
    <citation type="submission" date="2021-02" db="EMBL/GenBank/DDBJ databases">
        <authorList>
            <person name="Nowell W R."/>
        </authorList>
    </citation>
    <scope>NUCLEOTIDE SEQUENCE</scope>
</reference>
<feature type="compositionally biased region" description="Basic and acidic residues" evidence="1">
    <location>
        <begin position="40"/>
        <end position="51"/>
    </location>
</feature>